<dbReference type="CDD" id="cd00077">
    <property type="entry name" value="HDc"/>
    <property type="match status" value="1"/>
</dbReference>
<evidence type="ECO:0000313" key="3">
    <source>
        <dbReference type="EMBL" id="SMY31947.1"/>
    </source>
</evidence>
<dbReference type="NCBIfam" id="NF003429">
    <property type="entry name" value="PRK04926.1"/>
    <property type="match status" value="1"/>
</dbReference>
<dbReference type="InterPro" id="IPR006261">
    <property type="entry name" value="dGTPase"/>
</dbReference>
<reference evidence="4" key="1">
    <citation type="submission" date="2017-06" db="EMBL/GenBank/DDBJ databases">
        <authorList>
            <person name="Rodrigo-Torres L."/>
            <person name="Arahal R.D."/>
            <person name="Lucena T."/>
        </authorList>
    </citation>
    <scope>NUCLEOTIDE SEQUENCE [LARGE SCALE GENOMIC DNA]</scope>
    <source>
        <strain evidence="4">CECT 9192</strain>
    </source>
</reference>
<dbReference type="PROSITE" id="PS51831">
    <property type="entry name" value="HD"/>
    <property type="match status" value="1"/>
</dbReference>
<dbReference type="Pfam" id="PF13286">
    <property type="entry name" value="HD_assoc"/>
    <property type="match status" value="1"/>
</dbReference>
<protein>
    <submittedName>
        <fullName evidence="3">Deoxyguanosinetriphosphate triphosphohydrolase</fullName>
        <ecNumber evidence="3">3.1.5.1</ecNumber>
    </submittedName>
</protein>
<dbReference type="SUPFAM" id="SSF109604">
    <property type="entry name" value="HD-domain/PDEase-like"/>
    <property type="match status" value="1"/>
</dbReference>
<dbReference type="GO" id="GO:0008832">
    <property type="term" value="F:dGTPase activity"/>
    <property type="evidence" value="ECO:0007669"/>
    <property type="project" value="UniProtKB-EC"/>
</dbReference>
<dbReference type="AlphaFoldDB" id="A0A1Y6M5T3"/>
<dbReference type="Pfam" id="PF01966">
    <property type="entry name" value="HD"/>
    <property type="match status" value="1"/>
</dbReference>
<dbReference type="InterPro" id="IPR050135">
    <property type="entry name" value="dGTPase-like"/>
</dbReference>
<name>A0A1Y6M5T3_9GAMM</name>
<dbReference type="InterPro" id="IPR023293">
    <property type="entry name" value="dGTP_triP_hydro_central_sf"/>
</dbReference>
<organism evidence="3 4">
    <name type="scientific">Photobacterium andalusiense</name>
    <dbReference type="NCBI Taxonomy" id="2204296"/>
    <lineage>
        <taxon>Bacteria</taxon>
        <taxon>Pseudomonadati</taxon>
        <taxon>Pseudomonadota</taxon>
        <taxon>Gammaproteobacteria</taxon>
        <taxon>Vibrionales</taxon>
        <taxon>Vibrionaceae</taxon>
        <taxon>Photobacterium</taxon>
    </lineage>
</organism>
<dbReference type="PANTHER" id="PTHR11373">
    <property type="entry name" value="DEOXYNUCLEOSIDE TRIPHOSPHATE TRIPHOSPHOHYDROLASE"/>
    <property type="match status" value="1"/>
</dbReference>
<dbReference type="NCBIfam" id="TIGR01353">
    <property type="entry name" value="dGTP_triPase"/>
    <property type="match status" value="1"/>
</dbReference>
<dbReference type="EC" id="3.1.5.1" evidence="3"/>
<dbReference type="Proteomes" id="UP000195719">
    <property type="component" value="Unassembled WGS sequence"/>
</dbReference>
<evidence type="ECO:0000259" key="2">
    <source>
        <dbReference type="PROSITE" id="PS51831"/>
    </source>
</evidence>
<sequence length="487" mass="55564">MNYKEKLKSDRFRSSTIEGRNFNEEMESDRGRAVNSAAVRRLQQKTQVFPLESNAAVRSRLTHSLEVQQVGRYISKIILKELGKQGIDLSEYSEGFVSAVEVSCLLHDIGNPPFGHFGEEAINLWTKTFLADLINDAFDKEPNCQKFIKDLCNFEGNAQGIRLLHQIQALNLTYTQLACLIKYTRAAYEDKPSSNDKFSYRKKKPGFYLTEEDLYKSIQENLAIEDGARFPLTYIMEAADDISYCIADVDDAIDKGILSIGKLHSEIARIWESFRGKEDIDDTVVDDGYLLKISEKAMEKAKEQKFNSNHAYILTLRTTLVNDLAHYAASRYVENHDLVFSGAFDESLLDGCDKYNLATETLRLLSVDNVFNHAEVENLELKGYAVIYGLLRIYSPLIKLPFSEFKTLAQSNRLKSHPIETRLFHKLSSKHKNTYFSVVSDLYDVESPSNAQRLTEIYHRSRLVIDYISGMTDGFALEEYQNLSASK</sequence>
<proteinExistence type="predicted"/>
<dbReference type="Gene3D" id="1.10.3410.10">
    <property type="entry name" value="putative deoxyguanosinetriphosphate triphosphohydrolase like domain"/>
    <property type="match status" value="1"/>
</dbReference>
<dbReference type="GO" id="GO:0006203">
    <property type="term" value="P:dGTP catabolic process"/>
    <property type="evidence" value="ECO:0007669"/>
    <property type="project" value="TreeGrafter"/>
</dbReference>
<dbReference type="InterPro" id="IPR003607">
    <property type="entry name" value="HD/PDEase_dom"/>
</dbReference>
<keyword evidence="4" id="KW-1185">Reference proteome</keyword>
<evidence type="ECO:0000256" key="1">
    <source>
        <dbReference type="ARBA" id="ARBA00022801"/>
    </source>
</evidence>
<dbReference type="EMBL" id="FYAJ01000001">
    <property type="protein sequence ID" value="SMY31947.1"/>
    <property type="molecule type" value="Genomic_DNA"/>
</dbReference>
<dbReference type="SMART" id="SM00471">
    <property type="entry name" value="HDc"/>
    <property type="match status" value="1"/>
</dbReference>
<keyword evidence="1 3" id="KW-0378">Hydrolase</keyword>
<gene>
    <name evidence="3" type="primary">dgt_1</name>
    <name evidence="3" type="ORF">PAND9192_00184</name>
</gene>
<feature type="domain" description="HD" evidence="2">
    <location>
        <begin position="60"/>
        <end position="245"/>
    </location>
</feature>
<evidence type="ECO:0000313" key="4">
    <source>
        <dbReference type="Proteomes" id="UP000195719"/>
    </source>
</evidence>
<dbReference type="RefSeq" id="WP_159458193.1">
    <property type="nucleotide sequence ID" value="NZ_FYAJ01000001.1"/>
</dbReference>
<dbReference type="InterPro" id="IPR026875">
    <property type="entry name" value="PHydrolase_assoc_dom"/>
</dbReference>
<dbReference type="InterPro" id="IPR006674">
    <property type="entry name" value="HD_domain"/>
</dbReference>
<dbReference type="PANTHER" id="PTHR11373:SF32">
    <property type="entry name" value="DEOXYGUANOSINETRIPHOSPHATE TRIPHOSPHOHYDROLASE"/>
    <property type="match status" value="1"/>
</dbReference>
<accession>A0A1Y6M5T3</accession>
<dbReference type="Gene3D" id="1.10.3210.10">
    <property type="entry name" value="Hypothetical protein af1432"/>
    <property type="match status" value="2"/>
</dbReference>